<keyword evidence="1" id="KW-0812">Transmembrane</keyword>
<keyword evidence="3" id="KW-1185">Reference proteome</keyword>
<evidence type="ECO:0000313" key="4">
    <source>
        <dbReference type="WBParaSite" id="EVEC_0000777101-mRNA-1"/>
    </source>
</evidence>
<dbReference type="Proteomes" id="UP000274131">
    <property type="component" value="Unassembled WGS sequence"/>
</dbReference>
<organism evidence="4">
    <name type="scientific">Enterobius vermicularis</name>
    <name type="common">Human pinworm</name>
    <dbReference type="NCBI Taxonomy" id="51028"/>
    <lineage>
        <taxon>Eukaryota</taxon>
        <taxon>Metazoa</taxon>
        <taxon>Ecdysozoa</taxon>
        <taxon>Nematoda</taxon>
        <taxon>Chromadorea</taxon>
        <taxon>Rhabditida</taxon>
        <taxon>Spirurina</taxon>
        <taxon>Oxyuridomorpha</taxon>
        <taxon>Oxyuroidea</taxon>
        <taxon>Oxyuridae</taxon>
        <taxon>Enterobius</taxon>
    </lineage>
</organism>
<name>A0A0N4VB69_ENTVE</name>
<feature type="transmembrane region" description="Helical" evidence="1">
    <location>
        <begin position="71"/>
        <end position="95"/>
    </location>
</feature>
<dbReference type="WBParaSite" id="EVEC_0000777101-mRNA-1">
    <property type="protein sequence ID" value="EVEC_0000777101-mRNA-1"/>
    <property type="gene ID" value="EVEC_0000777101"/>
</dbReference>
<evidence type="ECO:0000313" key="2">
    <source>
        <dbReference type="EMBL" id="VDD92504.1"/>
    </source>
</evidence>
<reference evidence="4" key="1">
    <citation type="submission" date="2017-02" db="UniProtKB">
        <authorList>
            <consortium name="WormBaseParasite"/>
        </authorList>
    </citation>
    <scope>IDENTIFICATION</scope>
</reference>
<protein>
    <submittedName>
        <fullName evidence="4">Anoctamin</fullName>
    </submittedName>
</protein>
<evidence type="ECO:0000313" key="3">
    <source>
        <dbReference type="Proteomes" id="UP000274131"/>
    </source>
</evidence>
<dbReference type="AlphaFoldDB" id="A0A0N4VB69"/>
<evidence type="ECO:0000256" key="1">
    <source>
        <dbReference type="SAM" id="Phobius"/>
    </source>
</evidence>
<sequence>MFLKKFFGCSSSKLENVKKAVRASDWIENELEESDYLSQNFTGGSDYEDFDNEYEIEYRASSAASSRIIKLCLFTLCTACYVISAVCLPLFGYFYCHHKRLQSERIWRRQWIKNERADRSNRPSSPVLFTGTSYTFSDTQTSPGTPHTVSGT</sequence>
<dbReference type="EMBL" id="UXUI01008841">
    <property type="protein sequence ID" value="VDD92504.1"/>
    <property type="molecule type" value="Genomic_DNA"/>
</dbReference>
<gene>
    <name evidence="2" type="ORF">EVEC_LOCUS7255</name>
</gene>
<keyword evidence="1" id="KW-0472">Membrane</keyword>
<accession>A0A0N4VB69</accession>
<keyword evidence="1" id="KW-1133">Transmembrane helix</keyword>
<reference evidence="2 3" key="2">
    <citation type="submission" date="2018-10" db="EMBL/GenBank/DDBJ databases">
        <authorList>
            <consortium name="Pathogen Informatics"/>
        </authorList>
    </citation>
    <scope>NUCLEOTIDE SEQUENCE [LARGE SCALE GENOMIC DNA]</scope>
</reference>
<proteinExistence type="predicted"/>